<evidence type="ECO:0000256" key="7">
    <source>
        <dbReference type="SAM" id="MobiDB-lite"/>
    </source>
</evidence>
<dbReference type="Proteomes" id="UP001501195">
    <property type="component" value="Unassembled WGS sequence"/>
</dbReference>
<sequence length="280" mass="29597">MSTETRSRAARTAQRAVPRREAADAPGPLRGLRHVLALAGRSLVKTARTPEALLDVTVQPVVFLLLFTYVFGGAISGGDRHEYLQALVPGVIAQSLALGGFALGQNLNADIENGVFDRFRSLPIARSAPLVGAVLADVVRYLLVFTVLVVAGSVLGFRVQTGALDVVAALGVSVAFGLSFCWISVLVGMLARSPGAVQGVMFMLVMPLTFGSNVFVPADSMPGWLEAFVRVNPVTHLVDVVRGLLLGGPVAGPLTWTVAWMVGLVAVFAPLAVRAYRRRA</sequence>
<dbReference type="InterPro" id="IPR000412">
    <property type="entry name" value="ABC_2_transport"/>
</dbReference>
<feature type="transmembrane region" description="Helical" evidence="6">
    <location>
        <begin position="128"/>
        <end position="154"/>
    </location>
</feature>
<keyword evidence="5" id="KW-0046">Antibiotic resistance</keyword>
<evidence type="ECO:0000256" key="4">
    <source>
        <dbReference type="ARBA" id="ARBA00023136"/>
    </source>
</evidence>
<evidence type="ECO:0000259" key="8">
    <source>
        <dbReference type="PROSITE" id="PS51012"/>
    </source>
</evidence>
<evidence type="ECO:0000313" key="10">
    <source>
        <dbReference type="Proteomes" id="UP001501195"/>
    </source>
</evidence>
<feature type="transmembrane region" description="Helical" evidence="6">
    <location>
        <begin position="254"/>
        <end position="273"/>
    </location>
</feature>
<reference evidence="10" key="1">
    <citation type="journal article" date="2019" name="Int. J. Syst. Evol. Microbiol.">
        <title>The Global Catalogue of Microorganisms (GCM) 10K type strain sequencing project: providing services to taxonomists for standard genome sequencing and annotation.</title>
        <authorList>
            <consortium name="The Broad Institute Genomics Platform"/>
            <consortium name="The Broad Institute Genome Sequencing Center for Infectious Disease"/>
            <person name="Wu L."/>
            <person name="Ma J."/>
        </authorList>
    </citation>
    <scope>NUCLEOTIDE SEQUENCE [LARGE SCALE GENOMIC DNA]</scope>
    <source>
        <strain evidence="10">JCM 18126</strain>
    </source>
</reference>
<feature type="domain" description="ABC transmembrane type-2" evidence="8">
    <location>
        <begin position="51"/>
        <end position="279"/>
    </location>
</feature>
<dbReference type="InterPro" id="IPR013525">
    <property type="entry name" value="ABC2_TM"/>
</dbReference>
<proteinExistence type="inferred from homology"/>
<keyword evidence="4 6" id="KW-0472">Membrane</keyword>
<dbReference type="EMBL" id="BAABIL010000837">
    <property type="protein sequence ID" value="GAA4665048.1"/>
    <property type="molecule type" value="Genomic_DNA"/>
</dbReference>
<name>A0ABP8VJC4_9ACTN</name>
<evidence type="ECO:0000256" key="6">
    <source>
        <dbReference type="RuleBase" id="RU361157"/>
    </source>
</evidence>
<dbReference type="RefSeq" id="WP_425560294.1">
    <property type="nucleotide sequence ID" value="NZ_BAABIL010000837.1"/>
</dbReference>
<keyword evidence="10" id="KW-1185">Reference proteome</keyword>
<comment type="similarity">
    <text evidence="6">Belongs to the ABC-2 integral membrane protein family.</text>
</comment>
<gene>
    <name evidence="9" type="ORF">GCM10023225_35710</name>
</gene>
<protein>
    <recommendedName>
        <fullName evidence="6">Transport permease protein</fullName>
    </recommendedName>
</protein>
<feature type="compositionally biased region" description="Low complexity" evidence="7">
    <location>
        <begin position="1"/>
        <end position="16"/>
    </location>
</feature>
<evidence type="ECO:0000256" key="3">
    <source>
        <dbReference type="ARBA" id="ARBA00022989"/>
    </source>
</evidence>
<dbReference type="InterPro" id="IPR047817">
    <property type="entry name" value="ABC2_TM_bact-type"/>
</dbReference>
<evidence type="ECO:0000313" key="9">
    <source>
        <dbReference type="EMBL" id="GAA4665048.1"/>
    </source>
</evidence>
<evidence type="ECO:0000256" key="1">
    <source>
        <dbReference type="ARBA" id="ARBA00004141"/>
    </source>
</evidence>
<keyword evidence="6" id="KW-0813">Transport</keyword>
<accession>A0ABP8VJC4</accession>
<feature type="transmembrane region" description="Helical" evidence="6">
    <location>
        <begin position="52"/>
        <end position="71"/>
    </location>
</feature>
<feature type="transmembrane region" description="Helical" evidence="6">
    <location>
        <begin position="83"/>
        <end position="107"/>
    </location>
</feature>
<feature type="transmembrane region" description="Helical" evidence="6">
    <location>
        <begin position="199"/>
        <end position="216"/>
    </location>
</feature>
<keyword evidence="2 6" id="KW-0812">Transmembrane</keyword>
<dbReference type="Pfam" id="PF01061">
    <property type="entry name" value="ABC2_membrane"/>
    <property type="match status" value="1"/>
</dbReference>
<dbReference type="PROSITE" id="PS51012">
    <property type="entry name" value="ABC_TM2"/>
    <property type="match status" value="1"/>
</dbReference>
<keyword evidence="3 6" id="KW-1133">Transmembrane helix</keyword>
<comment type="caution">
    <text evidence="9">The sequence shown here is derived from an EMBL/GenBank/DDBJ whole genome shotgun (WGS) entry which is preliminary data.</text>
</comment>
<dbReference type="PANTHER" id="PTHR43229:SF2">
    <property type="entry name" value="NODULATION PROTEIN J"/>
    <property type="match status" value="1"/>
</dbReference>
<keyword evidence="6" id="KW-1003">Cell membrane</keyword>
<dbReference type="InterPro" id="IPR051784">
    <property type="entry name" value="Nod_factor_ABC_transporter"/>
</dbReference>
<organism evidence="9 10">
    <name type="scientific">Kineococcus glutinatus</name>
    <dbReference type="NCBI Taxonomy" id="1070872"/>
    <lineage>
        <taxon>Bacteria</taxon>
        <taxon>Bacillati</taxon>
        <taxon>Actinomycetota</taxon>
        <taxon>Actinomycetes</taxon>
        <taxon>Kineosporiales</taxon>
        <taxon>Kineosporiaceae</taxon>
        <taxon>Kineococcus</taxon>
    </lineage>
</organism>
<evidence type="ECO:0000256" key="2">
    <source>
        <dbReference type="ARBA" id="ARBA00022692"/>
    </source>
</evidence>
<feature type="transmembrane region" description="Helical" evidence="6">
    <location>
        <begin position="166"/>
        <end position="187"/>
    </location>
</feature>
<feature type="region of interest" description="Disordered" evidence="7">
    <location>
        <begin position="1"/>
        <end position="26"/>
    </location>
</feature>
<dbReference type="PIRSF" id="PIRSF006648">
    <property type="entry name" value="DrrB"/>
    <property type="match status" value="1"/>
</dbReference>
<comment type="subcellular location">
    <subcellularLocation>
        <location evidence="6">Cell membrane</location>
        <topology evidence="6">Multi-pass membrane protein</topology>
    </subcellularLocation>
    <subcellularLocation>
        <location evidence="1">Membrane</location>
        <topology evidence="1">Multi-pass membrane protein</topology>
    </subcellularLocation>
</comment>
<dbReference type="PANTHER" id="PTHR43229">
    <property type="entry name" value="NODULATION PROTEIN J"/>
    <property type="match status" value="1"/>
</dbReference>
<evidence type="ECO:0000256" key="5">
    <source>
        <dbReference type="ARBA" id="ARBA00023251"/>
    </source>
</evidence>